<dbReference type="Proteomes" id="UP000298416">
    <property type="component" value="Unassembled WGS sequence"/>
</dbReference>
<dbReference type="PANTHER" id="PTHR31917:SF80">
    <property type="entry name" value="AGENET DOMAIN-CONTAINING PROTEIN-RELATED"/>
    <property type="match status" value="1"/>
</dbReference>
<evidence type="ECO:0000256" key="1">
    <source>
        <dbReference type="SAM" id="MobiDB-lite"/>
    </source>
</evidence>
<evidence type="ECO:0000259" key="2">
    <source>
        <dbReference type="SMART" id="SM00743"/>
    </source>
</evidence>
<accession>A0A8X8YLY8</accession>
<feature type="compositionally biased region" description="Polar residues" evidence="1">
    <location>
        <begin position="168"/>
        <end position="177"/>
    </location>
</feature>
<dbReference type="InterPro" id="IPR014002">
    <property type="entry name" value="Agenet_dom_plant"/>
</dbReference>
<dbReference type="OrthoDB" id="2020707at2759"/>
<gene>
    <name evidence="3" type="ORF">SASPL_105732</name>
</gene>
<sequence length="349" mass="39832">MAGGGESSILRYFKKGAEVEVNSDDDGFRGSWFAATVIRPPKDESSKVLVEYKTLTEDEAGKRPLREPLQLVQLRPPPPQENRTSFEFSDEVDAYYNDGWWEGVITRKFEGKDKYTVFFRGSREELSFTASQLRLHREWATGEKWVPPLLPSSHPNKTPLSAEAEDSTVATEHNFNPGNHAEASSDEDGFENESIQYHKTTPSSAEAKDGMVVTKHIFNSGDHAEASSDEDGFKGAWFPVTVLEKTAAGKYLIEYKKLMNDDGTGFLREEINELHLRPSPPDVGVVDRFKVNDQVDAFYNDCWWVGRVTKVLVKERYSVYFENPPEELKFEHSDLRVHQEWRNGKWHCS</sequence>
<comment type="caution">
    <text evidence="3">The sequence shown here is derived from an EMBL/GenBank/DDBJ whole genome shotgun (WGS) entry which is preliminary data.</text>
</comment>
<dbReference type="InterPro" id="IPR008395">
    <property type="entry name" value="Agenet-like_dom"/>
</dbReference>
<evidence type="ECO:0000313" key="4">
    <source>
        <dbReference type="Proteomes" id="UP000298416"/>
    </source>
</evidence>
<dbReference type="PANTHER" id="PTHR31917">
    <property type="entry name" value="AGENET DOMAIN-CONTAINING PROTEIN-RELATED"/>
    <property type="match status" value="1"/>
</dbReference>
<feature type="domain" description="Agenet" evidence="2">
    <location>
        <begin position="11"/>
        <end position="82"/>
    </location>
</feature>
<reference evidence="3" key="1">
    <citation type="submission" date="2018-01" db="EMBL/GenBank/DDBJ databases">
        <authorList>
            <person name="Mao J.F."/>
        </authorList>
    </citation>
    <scope>NUCLEOTIDE SEQUENCE</scope>
    <source>
        <strain evidence="3">Huo1</strain>
        <tissue evidence="3">Leaf</tissue>
    </source>
</reference>
<name>A0A8X8YLY8_SALSN</name>
<organism evidence="3">
    <name type="scientific">Salvia splendens</name>
    <name type="common">Scarlet sage</name>
    <dbReference type="NCBI Taxonomy" id="180675"/>
    <lineage>
        <taxon>Eukaryota</taxon>
        <taxon>Viridiplantae</taxon>
        <taxon>Streptophyta</taxon>
        <taxon>Embryophyta</taxon>
        <taxon>Tracheophyta</taxon>
        <taxon>Spermatophyta</taxon>
        <taxon>Magnoliopsida</taxon>
        <taxon>eudicotyledons</taxon>
        <taxon>Gunneridae</taxon>
        <taxon>Pentapetalae</taxon>
        <taxon>asterids</taxon>
        <taxon>lamiids</taxon>
        <taxon>Lamiales</taxon>
        <taxon>Lamiaceae</taxon>
        <taxon>Nepetoideae</taxon>
        <taxon>Mentheae</taxon>
        <taxon>Salviinae</taxon>
        <taxon>Salvia</taxon>
        <taxon>Salvia subgen. Calosphace</taxon>
        <taxon>core Calosphace</taxon>
    </lineage>
</organism>
<keyword evidence="4" id="KW-1185">Reference proteome</keyword>
<feature type="region of interest" description="Disordered" evidence="1">
    <location>
        <begin position="147"/>
        <end position="191"/>
    </location>
</feature>
<protein>
    <recommendedName>
        <fullName evidence="2">Agenet domain-containing protein</fullName>
    </recommendedName>
</protein>
<dbReference type="Pfam" id="PF05641">
    <property type="entry name" value="Agenet"/>
    <property type="match status" value="3"/>
</dbReference>
<proteinExistence type="predicted"/>
<feature type="domain" description="Agenet" evidence="2">
    <location>
        <begin position="216"/>
        <end position="284"/>
    </location>
</feature>
<dbReference type="SMART" id="SM00743">
    <property type="entry name" value="Agenet"/>
    <property type="match status" value="4"/>
</dbReference>
<dbReference type="EMBL" id="PNBA02000002">
    <property type="protein sequence ID" value="KAG6434110.1"/>
    <property type="molecule type" value="Genomic_DNA"/>
</dbReference>
<dbReference type="AlphaFoldDB" id="A0A8X8YLY8"/>
<feature type="domain" description="Agenet" evidence="2">
    <location>
        <begin position="287"/>
        <end position="343"/>
    </location>
</feature>
<dbReference type="CDD" id="cd20406">
    <property type="entry name" value="Tudor_Agenet_AtDUF_rpt2_4"/>
    <property type="match status" value="2"/>
</dbReference>
<reference evidence="3" key="2">
    <citation type="submission" date="2020-08" db="EMBL/GenBank/DDBJ databases">
        <title>Plant Genome Project.</title>
        <authorList>
            <person name="Zhang R.-G."/>
        </authorList>
    </citation>
    <scope>NUCLEOTIDE SEQUENCE</scope>
    <source>
        <strain evidence="3">Huo1</strain>
        <tissue evidence="3">Leaf</tissue>
    </source>
</reference>
<feature type="domain" description="Agenet" evidence="2">
    <location>
        <begin position="84"/>
        <end position="141"/>
    </location>
</feature>
<dbReference type="CDD" id="cd20405">
    <property type="entry name" value="Tudor_Agenet_AtDUF_rpt1_3"/>
    <property type="match status" value="2"/>
</dbReference>
<evidence type="ECO:0000313" key="3">
    <source>
        <dbReference type="EMBL" id="KAG6434110.1"/>
    </source>
</evidence>